<reference evidence="3 4" key="1">
    <citation type="submission" date="2013-03" db="EMBL/GenBank/DDBJ databases">
        <title>The Genome Sequence of Capronia epimyces CBS 606.96.</title>
        <authorList>
            <consortium name="The Broad Institute Genomics Platform"/>
            <person name="Cuomo C."/>
            <person name="de Hoog S."/>
            <person name="Gorbushina A."/>
            <person name="Walker B."/>
            <person name="Young S.K."/>
            <person name="Zeng Q."/>
            <person name="Gargeya S."/>
            <person name="Fitzgerald M."/>
            <person name="Haas B."/>
            <person name="Abouelleil A."/>
            <person name="Allen A.W."/>
            <person name="Alvarado L."/>
            <person name="Arachchi H.M."/>
            <person name="Berlin A.M."/>
            <person name="Chapman S.B."/>
            <person name="Gainer-Dewar J."/>
            <person name="Goldberg J."/>
            <person name="Griggs A."/>
            <person name="Gujja S."/>
            <person name="Hansen M."/>
            <person name="Howarth C."/>
            <person name="Imamovic A."/>
            <person name="Ireland A."/>
            <person name="Larimer J."/>
            <person name="McCowan C."/>
            <person name="Murphy C."/>
            <person name="Pearson M."/>
            <person name="Poon T.W."/>
            <person name="Priest M."/>
            <person name="Roberts A."/>
            <person name="Saif S."/>
            <person name="Shea T."/>
            <person name="Sisk P."/>
            <person name="Sykes S."/>
            <person name="Wortman J."/>
            <person name="Nusbaum C."/>
            <person name="Birren B."/>
        </authorList>
    </citation>
    <scope>NUCLEOTIDE SEQUENCE [LARGE SCALE GENOMIC DNA]</scope>
    <source>
        <strain evidence="3 4">CBS 606.96</strain>
    </source>
</reference>
<evidence type="ECO:0000313" key="3">
    <source>
        <dbReference type="EMBL" id="EXJ92316.1"/>
    </source>
</evidence>
<feature type="compositionally biased region" description="Polar residues" evidence="1">
    <location>
        <begin position="19"/>
        <end position="28"/>
    </location>
</feature>
<dbReference type="PROSITE" id="PS51186">
    <property type="entry name" value="GNAT"/>
    <property type="match status" value="1"/>
</dbReference>
<dbReference type="CDD" id="cd04301">
    <property type="entry name" value="NAT_SF"/>
    <property type="match status" value="1"/>
</dbReference>
<dbReference type="RefSeq" id="XP_007729206.1">
    <property type="nucleotide sequence ID" value="XM_007731016.1"/>
</dbReference>
<gene>
    <name evidence="3" type="ORF">A1O3_00866</name>
</gene>
<evidence type="ECO:0000259" key="2">
    <source>
        <dbReference type="PROSITE" id="PS51186"/>
    </source>
</evidence>
<dbReference type="Pfam" id="PF13508">
    <property type="entry name" value="Acetyltransf_7"/>
    <property type="match status" value="1"/>
</dbReference>
<evidence type="ECO:0000256" key="1">
    <source>
        <dbReference type="SAM" id="MobiDB-lite"/>
    </source>
</evidence>
<keyword evidence="4" id="KW-1185">Reference proteome</keyword>
<feature type="compositionally biased region" description="Polar residues" evidence="1">
    <location>
        <begin position="220"/>
        <end position="231"/>
    </location>
</feature>
<protein>
    <recommendedName>
        <fullName evidence="2">N-acetyltransferase domain-containing protein</fullName>
    </recommendedName>
</protein>
<dbReference type="HOGENOM" id="CLU_012165_0_0_1"/>
<dbReference type="EMBL" id="AMGY01000001">
    <property type="protein sequence ID" value="EXJ92316.1"/>
    <property type="molecule type" value="Genomic_DNA"/>
</dbReference>
<dbReference type="GO" id="GO:0016747">
    <property type="term" value="F:acyltransferase activity, transferring groups other than amino-acyl groups"/>
    <property type="evidence" value="ECO:0007669"/>
    <property type="project" value="InterPro"/>
</dbReference>
<sequence length="946" mass="104688">MPVFNPKAYGWPVVKSKTDGSSGNCQQSPRPPTPPAHPGWILKPRGQPHQQSKSAAGHSVRSESATPNEIHKHPAPDHRAGASSRASNEAGIVKSTSHNPAPGLSTSSQDVTSATTPTGYKLPKFNKFAYGHPKASHSSQGRDPAHNPSNPPGLAQSGPQSVHDTKTAPEPSLKEVNPSCRGPESQQNISEHNVTDHNPHTSTPTQKKVPVANGQRFPPSASSFAQNNVSDKQQRLDPEPGTNSYNHVASRPEGKRMSGAKSPPATYETLKRAGETPEQVIARLQLAGTREVGLRMRRKAKGEPITTGLNVLDLLRKPLPPGEVDHSEPLPRGANALLPHDPNLGIRESQQGRVAPAEKKALQSQERKRDVRHSWHQPNDDGGTTSKPYVEGTTDITVPVVPSKSGRRRWATAAEIKAPSIKPDSNAEGSEELSDDDSIRPMGGGFGRLVRSREPVVGESSLRGWDGNMQPPPLDWEYRPRFYNNTPEYLSGFDSWLGETTVRTMQSVSASAKTAKEQNSPNIEFGILPADLVRNPDNHPDGIGFVSRDTIVDPNSKANYPLRQHGEVMIHPTPPPADFEARTQLDPRDSCSREFRDETAQMFIDRRMLHLERSKKEAEARVLAQQQEDAAAADPEPVEPAPAVAPVKSNIYLRPAVRSDFAGMARIYNWHISNGIRPSELTEITEHDMESRHDTSVSARLPVIVAVERNRKNARDKPPPRRVNPAHPIHNIDPNYNAVVKDENVVGWAAATDWSACDYIEAITAEIEIYVAPEFRKQGVGRCLMDTLLDATDRGYMRKGGYNFHVAPEAQHMYSCGGGRDLHKVIFQVRSFNKPFTPGQVYRMSQPVQTAHGRTWDTTNRHGDDKEPESLSPKNKDFSKEAKIDDREDDYTVWLKEWLESFGFVEEACLKKIGTKNKRFVDVRYLTRETCWQPADRNIPDFSNGI</sequence>
<feature type="compositionally biased region" description="Basic and acidic residues" evidence="1">
    <location>
        <begin position="69"/>
        <end position="80"/>
    </location>
</feature>
<dbReference type="eggNOG" id="ENOG502SV8I">
    <property type="taxonomic scope" value="Eukaryota"/>
</dbReference>
<dbReference type="OrthoDB" id="2129362at2759"/>
<proteinExistence type="predicted"/>
<name>W9YSS5_9EURO</name>
<feature type="compositionally biased region" description="Basic and acidic residues" evidence="1">
    <location>
        <begin position="356"/>
        <end position="373"/>
    </location>
</feature>
<organism evidence="3 4">
    <name type="scientific">Capronia epimyces CBS 606.96</name>
    <dbReference type="NCBI Taxonomy" id="1182542"/>
    <lineage>
        <taxon>Eukaryota</taxon>
        <taxon>Fungi</taxon>
        <taxon>Dikarya</taxon>
        <taxon>Ascomycota</taxon>
        <taxon>Pezizomycotina</taxon>
        <taxon>Eurotiomycetes</taxon>
        <taxon>Chaetothyriomycetidae</taxon>
        <taxon>Chaetothyriales</taxon>
        <taxon>Herpotrichiellaceae</taxon>
        <taxon>Capronia</taxon>
    </lineage>
</organism>
<evidence type="ECO:0000313" key="4">
    <source>
        <dbReference type="Proteomes" id="UP000019478"/>
    </source>
</evidence>
<feature type="region of interest" description="Disordered" evidence="1">
    <location>
        <begin position="320"/>
        <end position="447"/>
    </location>
</feature>
<feature type="compositionally biased region" description="Basic and acidic residues" evidence="1">
    <location>
        <begin position="859"/>
        <end position="881"/>
    </location>
</feature>
<dbReference type="Gene3D" id="3.40.630.30">
    <property type="match status" value="1"/>
</dbReference>
<feature type="region of interest" description="Disordered" evidence="1">
    <location>
        <begin position="1"/>
        <end position="274"/>
    </location>
</feature>
<feature type="region of interest" description="Disordered" evidence="1">
    <location>
        <begin position="847"/>
        <end position="881"/>
    </location>
</feature>
<dbReference type="GeneID" id="19165006"/>
<dbReference type="SUPFAM" id="SSF55729">
    <property type="entry name" value="Acyl-CoA N-acyltransferases (Nat)"/>
    <property type="match status" value="1"/>
</dbReference>
<feature type="compositionally biased region" description="Low complexity" evidence="1">
    <location>
        <begin position="624"/>
        <end position="642"/>
    </location>
</feature>
<feature type="compositionally biased region" description="Polar residues" evidence="1">
    <location>
        <begin position="94"/>
        <end position="118"/>
    </location>
</feature>
<feature type="domain" description="N-acetyltransferase" evidence="2">
    <location>
        <begin position="679"/>
        <end position="849"/>
    </location>
</feature>
<accession>W9YSS5</accession>
<dbReference type="InterPro" id="IPR016181">
    <property type="entry name" value="Acyl_CoA_acyltransferase"/>
</dbReference>
<dbReference type="InterPro" id="IPR000182">
    <property type="entry name" value="GNAT_dom"/>
</dbReference>
<dbReference type="AlphaFoldDB" id="W9YSS5"/>
<feature type="region of interest" description="Disordered" evidence="1">
    <location>
        <begin position="620"/>
        <end position="642"/>
    </location>
</feature>
<comment type="caution">
    <text evidence="3">The sequence shown here is derived from an EMBL/GenBank/DDBJ whole genome shotgun (WGS) entry which is preliminary data.</text>
</comment>
<dbReference type="Proteomes" id="UP000019478">
    <property type="component" value="Unassembled WGS sequence"/>
</dbReference>